<feature type="compositionally biased region" description="Basic and acidic residues" evidence="1">
    <location>
        <begin position="239"/>
        <end position="249"/>
    </location>
</feature>
<dbReference type="Gene3D" id="2.70.70.10">
    <property type="entry name" value="Glucose Permease (Domain IIA)"/>
    <property type="match status" value="1"/>
</dbReference>
<dbReference type="InterPro" id="IPR050570">
    <property type="entry name" value="Cell_wall_metabolism_enzyme"/>
</dbReference>
<feature type="domain" description="M23ase beta-sheet core" evidence="2">
    <location>
        <begin position="260"/>
        <end position="352"/>
    </location>
</feature>
<feature type="domain" description="Endonuclease/exonuclease/phosphatase" evidence="3">
    <location>
        <begin position="392"/>
        <end position="620"/>
    </location>
</feature>
<dbReference type="STRING" id="642780.SAMN04488570_0270"/>
<dbReference type="InterPro" id="IPR005135">
    <property type="entry name" value="Endo/exonuclease/phosphatase"/>
</dbReference>
<dbReference type="Proteomes" id="UP000198859">
    <property type="component" value="Chromosome I"/>
</dbReference>
<protein>
    <submittedName>
        <fullName evidence="4">Peptidase family M23</fullName>
    </submittedName>
</protein>
<dbReference type="Gene3D" id="3.60.10.10">
    <property type="entry name" value="Endonuclease/exonuclease/phosphatase"/>
    <property type="match status" value="1"/>
</dbReference>
<organism evidence="4 5">
    <name type="scientific">Nocardioides scoriae</name>
    <dbReference type="NCBI Taxonomy" id="642780"/>
    <lineage>
        <taxon>Bacteria</taxon>
        <taxon>Bacillati</taxon>
        <taxon>Actinomycetota</taxon>
        <taxon>Actinomycetes</taxon>
        <taxon>Propionibacteriales</taxon>
        <taxon>Nocardioidaceae</taxon>
        <taxon>Nocardioides</taxon>
    </lineage>
</organism>
<dbReference type="PANTHER" id="PTHR21666:SF270">
    <property type="entry name" value="MUREIN HYDROLASE ACTIVATOR ENVC"/>
    <property type="match status" value="1"/>
</dbReference>
<evidence type="ECO:0000313" key="4">
    <source>
        <dbReference type="EMBL" id="SDR75412.1"/>
    </source>
</evidence>
<dbReference type="SUPFAM" id="SSF56219">
    <property type="entry name" value="DNase I-like"/>
    <property type="match status" value="1"/>
</dbReference>
<dbReference type="InterPro" id="IPR011055">
    <property type="entry name" value="Dup_hybrid_motif"/>
</dbReference>
<dbReference type="InterPro" id="IPR036691">
    <property type="entry name" value="Endo/exonu/phosph_ase_sf"/>
</dbReference>
<keyword evidence="5" id="KW-1185">Reference proteome</keyword>
<gene>
    <name evidence="4" type="ORF">SAMN04488570_0270</name>
</gene>
<reference evidence="5" key="1">
    <citation type="submission" date="2016-10" db="EMBL/GenBank/DDBJ databases">
        <authorList>
            <person name="Varghese N."/>
            <person name="Submissions S."/>
        </authorList>
    </citation>
    <scope>NUCLEOTIDE SEQUENCE [LARGE SCALE GENOMIC DNA]</scope>
    <source>
        <strain evidence="5">DSM 22127</strain>
    </source>
</reference>
<evidence type="ECO:0000259" key="2">
    <source>
        <dbReference type="Pfam" id="PF01551"/>
    </source>
</evidence>
<dbReference type="Pfam" id="PF01551">
    <property type="entry name" value="Peptidase_M23"/>
    <property type="match status" value="1"/>
</dbReference>
<dbReference type="PANTHER" id="PTHR21666">
    <property type="entry name" value="PEPTIDASE-RELATED"/>
    <property type="match status" value="1"/>
</dbReference>
<dbReference type="AlphaFoldDB" id="A0A1H1LM07"/>
<name>A0A1H1LM07_9ACTN</name>
<evidence type="ECO:0000313" key="5">
    <source>
        <dbReference type="Proteomes" id="UP000198859"/>
    </source>
</evidence>
<sequence length="633" mass="68176">MSGFGWRWGVGAMLGTGLLVGPPLLIVAAMTGGRSEVAQGACDELTQVSAVVEDETVNPLQGLSAEQTRNAATIVSVGRGMGVSPRGQLVALATASQESRFLNYANDGLGGDLGPDQRGVGRSLRLPHQAVGSDHGSIGVFQQQWPWWGSMSDLMNPATSAAKFYKRLLQVPGWQTLPVTRAAQAVQRSAYPDAYADDEALAVRLLGQLEGADVSTTEAWGVDCSTPEVVGGPVTLPVSDRDAASDRRNFGSSGGRWARGHTGTDFSLPCGTPVVAATSGRIVIRTDQVWAGRWLVQVSTGEGSLTTWYAHMQRVTVSDGDVVRAGQQIGEVGTLGNSTGCHLHFEVHPRGGSIYEDAVDPSEWLNRHVGKSAETQPVRSQTSSVGDSFVLASFNVLGQSHTEQRGKKPEWDSGVSRMGGVIQALDRYDVDVVGLQELQRPQHDVLTRTAGDRYAVYAPPGQTANSVVWRRDRWAFVSADTVPIPYWKGRLTEMPLVRLRDLRSGEEAIFFNVHNVANVGSRQAPRHRAEAVRRELATMRAITQTYDVPAFLIGDLNDRSSAFCALTSGSTLSSPAGGSHGSTCRPPARMGIDWVFGNRYAQWLGYSVDTSLQRAQISDHPLVVARVELRPRA</sequence>
<accession>A0A1H1LM07</accession>
<dbReference type="SUPFAM" id="SSF51261">
    <property type="entry name" value="Duplicated hybrid motif"/>
    <property type="match status" value="1"/>
</dbReference>
<dbReference type="Pfam" id="PF03372">
    <property type="entry name" value="Exo_endo_phos"/>
    <property type="match status" value="1"/>
</dbReference>
<feature type="region of interest" description="Disordered" evidence="1">
    <location>
        <begin position="233"/>
        <end position="256"/>
    </location>
</feature>
<dbReference type="InterPro" id="IPR016047">
    <property type="entry name" value="M23ase_b-sheet_dom"/>
</dbReference>
<dbReference type="GO" id="GO:0004222">
    <property type="term" value="F:metalloendopeptidase activity"/>
    <property type="evidence" value="ECO:0007669"/>
    <property type="project" value="TreeGrafter"/>
</dbReference>
<evidence type="ECO:0000259" key="3">
    <source>
        <dbReference type="Pfam" id="PF03372"/>
    </source>
</evidence>
<proteinExistence type="predicted"/>
<dbReference type="CDD" id="cd12797">
    <property type="entry name" value="M23_peptidase"/>
    <property type="match status" value="1"/>
</dbReference>
<dbReference type="EMBL" id="LT629757">
    <property type="protein sequence ID" value="SDR75412.1"/>
    <property type="molecule type" value="Genomic_DNA"/>
</dbReference>
<evidence type="ECO:0000256" key="1">
    <source>
        <dbReference type="SAM" id="MobiDB-lite"/>
    </source>
</evidence>
<dbReference type="OrthoDB" id="5496837at2"/>